<accession>A0ABP5BRW0</accession>
<dbReference type="Proteomes" id="UP001499933">
    <property type="component" value="Unassembled WGS sequence"/>
</dbReference>
<dbReference type="RefSeq" id="WP_344092120.1">
    <property type="nucleotide sequence ID" value="NZ_BAAAOG010000001.1"/>
</dbReference>
<dbReference type="EMBL" id="BAAAOG010000001">
    <property type="protein sequence ID" value="GAA1951206.1"/>
    <property type="molecule type" value="Genomic_DNA"/>
</dbReference>
<gene>
    <name evidence="1" type="ORF">GCM10009776_11510</name>
</gene>
<organism evidence="1 2">
    <name type="scientific">Microbacterium deminutum</name>
    <dbReference type="NCBI Taxonomy" id="344164"/>
    <lineage>
        <taxon>Bacteria</taxon>
        <taxon>Bacillati</taxon>
        <taxon>Actinomycetota</taxon>
        <taxon>Actinomycetes</taxon>
        <taxon>Micrococcales</taxon>
        <taxon>Microbacteriaceae</taxon>
        <taxon>Microbacterium</taxon>
    </lineage>
</organism>
<evidence type="ECO:0000313" key="1">
    <source>
        <dbReference type="EMBL" id="GAA1951206.1"/>
    </source>
</evidence>
<reference evidence="2" key="1">
    <citation type="journal article" date="2019" name="Int. J. Syst. Evol. Microbiol.">
        <title>The Global Catalogue of Microorganisms (GCM) 10K type strain sequencing project: providing services to taxonomists for standard genome sequencing and annotation.</title>
        <authorList>
            <consortium name="The Broad Institute Genomics Platform"/>
            <consortium name="The Broad Institute Genome Sequencing Center for Infectious Disease"/>
            <person name="Wu L."/>
            <person name="Ma J."/>
        </authorList>
    </citation>
    <scope>NUCLEOTIDE SEQUENCE [LARGE SCALE GENOMIC DNA]</scope>
    <source>
        <strain evidence="2">JCM 14901</strain>
    </source>
</reference>
<sequence>MTTTKTPTPTLALQLAEAEKTASAIRAEQKSLMVQRRDAENAAAAEAIDAAREYRLELAQKIATAQQALTGAERAEQLDLSVLFSRWDALWRAQHEANGYARQLASLEETYRPRRHVPGEGPVGGQRYIDGVAYDPEPSVLPIGHQTWSSYLDQLAITRQQSASSRGSHAAQSAVGVAVEAAGAPFIR</sequence>
<proteinExistence type="predicted"/>
<name>A0ABP5BRW0_9MICO</name>
<comment type="caution">
    <text evidence="1">The sequence shown here is derived from an EMBL/GenBank/DDBJ whole genome shotgun (WGS) entry which is preliminary data.</text>
</comment>
<keyword evidence="2" id="KW-1185">Reference proteome</keyword>
<protein>
    <submittedName>
        <fullName evidence="1">Uncharacterized protein</fullName>
    </submittedName>
</protein>
<evidence type="ECO:0000313" key="2">
    <source>
        <dbReference type="Proteomes" id="UP001499933"/>
    </source>
</evidence>